<dbReference type="PANTHER" id="PTHR34860:SF6">
    <property type="entry name" value="REPRESSOR-LIKE PROTEIN SSO7C3"/>
    <property type="match status" value="1"/>
</dbReference>
<dbReference type="EMBL" id="BAFN01000001">
    <property type="protein sequence ID" value="GAN34593.1"/>
    <property type="molecule type" value="Genomic_DNA"/>
</dbReference>
<proteinExistence type="predicted"/>
<reference evidence="4" key="1">
    <citation type="journal article" date="2015" name="Genome Announc.">
        <title>Draft Genome Sequence of an Anaerobic Ammonium-Oxidizing Bacterium, "Candidatus Brocadia sinica".</title>
        <authorList>
            <person name="Oshiki M."/>
            <person name="Shinyako-Hata K."/>
            <person name="Satoh H."/>
            <person name="Okabe S."/>
        </authorList>
    </citation>
    <scope>NUCLEOTIDE SEQUENCE [LARGE SCALE GENOMIC DNA]</scope>
    <source>
        <strain evidence="4">JPN1</strain>
    </source>
</reference>
<dbReference type="PROSITE" id="PS51740">
    <property type="entry name" value="SPOVT_ABRB"/>
    <property type="match status" value="1"/>
</dbReference>
<evidence type="ECO:0000313" key="4">
    <source>
        <dbReference type="Proteomes" id="UP000032309"/>
    </source>
</evidence>
<dbReference type="InterPro" id="IPR052975">
    <property type="entry name" value="Repressor-like_regulatory"/>
</dbReference>
<protein>
    <submittedName>
        <fullName evidence="3">Transcriptional regulator AbrB family</fullName>
    </submittedName>
</protein>
<dbReference type="NCBIfam" id="TIGR01439">
    <property type="entry name" value="lp_hng_hel_AbrB"/>
    <property type="match status" value="1"/>
</dbReference>
<keyword evidence="4" id="KW-1185">Reference proteome</keyword>
<accession>A0ABQ0K0W0</accession>
<evidence type="ECO:0000256" key="1">
    <source>
        <dbReference type="PROSITE-ProRule" id="PRU01076"/>
    </source>
</evidence>
<dbReference type="Proteomes" id="UP000032309">
    <property type="component" value="Unassembled WGS sequence"/>
</dbReference>
<keyword evidence="1" id="KW-0238">DNA-binding</keyword>
<dbReference type="PANTHER" id="PTHR34860">
    <property type="entry name" value="REPRESSOR-LIKE PROTEIN SSO7C3"/>
    <property type="match status" value="1"/>
</dbReference>
<comment type="caution">
    <text evidence="3">The sequence shown here is derived from an EMBL/GenBank/DDBJ whole genome shotgun (WGS) entry which is preliminary data.</text>
</comment>
<dbReference type="InterPro" id="IPR037914">
    <property type="entry name" value="SpoVT-AbrB_sf"/>
</dbReference>
<dbReference type="SUPFAM" id="SSF89447">
    <property type="entry name" value="AbrB/MazE/MraZ-like"/>
    <property type="match status" value="1"/>
</dbReference>
<dbReference type="SMART" id="SM00966">
    <property type="entry name" value="SpoVT_AbrB"/>
    <property type="match status" value="1"/>
</dbReference>
<dbReference type="InterPro" id="IPR007159">
    <property type="entry name" value="SpoVT-AbrB_dom"/>
</dbReference>
<dbReference type="Gene3D" id="2.10.260.10">
    <property type="match status" value="1"/>
</dbReference>
<gene>
    <name evidence="3" type="ORF">BROSI_A3131</name>
</gene>
<dbReference type="RefSeq" id="WP_052564582.1">
    <property type="nucleotide sequence ID" value="NZ_BAFN01000001.1"/>
</dbReference>
<sequence length="89" mass="10321">MKTLTISQKGQVAIPKEVRETLHIKAGDQLAFRVEKGKIILEPAVNIPRSQTWFWTSEVQKKVKKADKNFKEGNFKTYEIDTFVKELKD</sequence>
<evidence type="ECO:0000259" key="2">
    <source>
        <dbReference type="PROSITE" id="PS51740"/>
    </source>
</evidence>
<dbReference type="Pfam" id="PF04014">
    <property type="entry name" value="MazE_antitoxin"/>
    <property type="match status" value="1"/>
</dbReference>
<evidence type="ECO:0000313" key="3">
    <source>
        <dbReference type="EMBL" id="GAN34593.1"/>
    </source>
</evidence>
<feature type="domain" description="SpoVT-AbrB" evidence="2">
    <location>
        <begin position="1"/>
        <end position="46"/>
    </location>
</feature>
<organism evidence="3 4">
    <name type="scientific">Candidatus Brocadia sinica JPN1</name>
    <dbReference type="NCBI Taxonomy" id="1197129"/>
    <lineage>
        <taxon>Bacteria</taxon>
        <taxon>Pseudomonadati</taxon>
        <taxon>Planctomycetota</taxon>
        <taxon>Candidatus Brocadiia</taxon>
        <taxon>Candidatus Brocadiales</taxon>
        <taxon>Candidatus Brocadiaceae</taxon>
        <taxon>Candidatus Brocadia</taxon>
    </lineage>
</organism>
<name>A0ABQ0K0W0_9BACT</name>